<keyword evidence="4 5" id="KW-0472">Membrane</keyword>
<evidence type="ECO:0000256" key="3">
    <source>
        <dbReference type="ARBA" id="ARBA00022989"/>
    </source>
</evidence>
<keyword evidence="3 5" id="KW-1133">Transmembrane helix</keyword>
<evidence type="ECO:0000313" key="6">
    <source>
        <dbReference type="EMBL" id="CAB4611153.1"/>
    </source>
</evidence>
<proteinExistence type="predicted"/>
<dbReference type="Gene3D" id="1.10.357.140">
    <property type="entry name" value="UbiA prenyltransferase"/>
    <property type="match status" value="1"/>
</dbReference>
<dbReference type="InterPro" id="IPR000537">
    <property type="entry name" value="UbiA_prenyltransferase"/>
</dbReference>
<dbReference type="GO" id="GO:0016020">
    <property type="term" value="C:membrane"/>
    <property type="evidence" value="ECO:0007669"/>
    <property type="project" value="UniProtKB-SubCell"/>
</dbReference>
<dbReference type="EMBL" id="CAEZUV010000044">
    <property type="protein sequence ID" value="CAB4611153.1"/>
    <property type="molecule type" value="Genomic_DNA"/>
</dbReference>
<gene>
    <name evidence="6" type="ORF">UFOPK1856_00433</name>
</gene>
<feature type="transmembrane region" description="Helical" evidence="5">
    <location>
        <begin position="12"/>
        <end position="31"/>
    </location>
</feature>
<keyword evidence="2 5" id="KW-0812">Transmembrane</keyword>
<evidence type="ECO:0000256" key="1">
    <source>
        <dbReference type="ARBA" id="ARBA00004141"/>
    </source>
</evidence>
<dbReference type="Gene3D" id="1.20.120.1780">
    <property type="entry name" value="UbiA prenyltransferase"/>
    <property type="match status" value="1"/>
</dbReference>
<sequence>MSKLQGLRKASHFGPTLIVTTIGWLFANYYWWEGPAYVIAFGIFCGQLVVGWSNDLYDYEDDLAHHRTKKPLVAGLITPEYLRKWIYFMTPFAFLINLFGPLGIKGGLVYMLGIACGIGYNFYFKFNAASPLPFAIAFAALPSSIAISKDITPPVWMWLGGALWGMAAHFINVIKDMDQDQASGINGLPQRLGKKRSVVAAGILIALGAITLYLF</sequence>
<name>A0A6J6HF28_9ZZZZ</name>
<feature type="transmembrane region" description="Helical" evidence="5">
    <location>
        <begin position="155"/>
        <end position="174"/>
    </location>
</feature>
<protein>
    <submittedName>
        <fullName evidence="6">Unannotated protein</fullName>
    </submittedName>
</protein>
<dbReference type="CDD" id="cd13956">
    <property type="entry name" value="PT_UbiA"/>
    <property type="match status" value="1"/>
</dbReference>
<evidence type="ECO:0000256" key="5">
    <source>
        <dbReference type="SAM" id="Phobius"/>
    </source>
</evidence>
<accession>A0A6J6HF28</accession>
<feature type="transmembrane region" description="Helical" evidence="5">
    <location>
        <begin position="131"/>
        <end position="149"/>
    </location>
</feature>
<evidence type="ECO:0000256" key="2">
    <source>
        <dbReference type="ARBA" id="ARBA00022692"/>
    </source>
</evidence>
<organism evidence="6">
    <name type="scientific">freshwater metagenome</name>
    <dbReference type="NCBI Taxonomy" id="449393"/>
    <lineage>
        <taxon>unclassified sequences</taxon>
        <taxon>metagenomes</taxon>
        <taxon>ecological metagenomes</taxon>
    </lineage>
</organism>
<dbReference type="AlphaFoldDB" id="A0A6J6HF28"/>
<dbReference type="InterPro" id="IPR044878">
    <property type="entry name" value="UbiA_sf"/>
</dbReference>
<feature type="transmembrane region" description="Helical" evidence="5">
    <location>
        <begin position="37"/>
        <end position="57"/>
    </location>
</feature>
<evidence type="ECO:0000256" key="4">
    <source>
        <dbReference type="ARBA" id="ARBA00023136"/>
    </source>
</evidence>
<feature type="transmembrane region" description="Helical" evidence="5">
    <location>
        <begin position="195"/>
        <end position="214"/>
    </location>
</feature>
<reference evidence="6" key="1">
    <citation type="submission" date="2020-05" db="EMBL/GenBank/DDBJ databases">
        <authorList>
            <person name="Chiriac C."/>
            <person name="Salcher M."/>
            <person name="Ghai R."/>
            <person name="Kavagutti S V."/>
        </authorList>
    </citation>
    <scope>NUCLEOTIDE SEQUENCE</scope>
</reference>
<comment type="subcellular location">
    <subcellularLocation>
        <location evidence="1">Membrane</location>
        <topology evidence="1">Multi-pass membrane protein</topology>
    </subcellularLocation>
</comment>
<dbReference type="GO" id="GO:0016765">
    <property type="term" value="F:transferase activity, transferring alkyl or aryl (other than methyl) groups"/>
    <property type="evidence" value="ECO:0007669"/>
    <property type="project" value="InterPro"/>
</dbReference>
<dbReference type="Pfam" id="PF01040">
    <property type="entry name" value="UbiA"/>
    <property type="match status" value="1"/>
</dbReference>